<dbReference type="GO" id="GO:0009052">
    <property type="term" value="P:pentose-phosphate shunt, non-oxidative branch"/>
    <property type="evidence" value="ECO:0007669"/>
    <property type="project" value="UniProtKB-UniRule"/>
</dbReference>
<evidence type="ECO:0000313" key="4">
    <source>
        <dbReference type="EMBL" id="SDF17104.1"/>
    </source>
</evidence>
<evidence type="ECO:0000256" key="2">
    <source>
        <dbReference type="ARBA" id="ARBA00023235"/>
    </source>
</evidence>
<dbReference type="Gene3D" id="3.30.70.260">
    <property type="match status" value="1"/>
</dbReference>
<dbReference type="GO" id="GO:0005829">
    <property type="term" value="C:cytosol"/>
    <property type="evidence" value="ECO:0007669"/>
    <property type="project" value="TreeGrafter"/>
</dbReference>
<evidence type="ECO:0000256" key="1">
    <source>
        <dbReference type="ARBA" id="ARBA00001713"/>
    </source>
</evidence>
<feature type="binding site" evidence="3">
    <location>
        <begin position="97"/>
        <end position="100"/>
    </location>
    <ligand>
        <name>substrate</name>
    </ligand>
</feature>
<feature type="active site" description="Proton acceptor" evidence="3">
    <location>
        <position position="106"/>
    </location>
</feature>
<dbReference type="GO" id="GO:0004751">
    <property type="term" value="F:ribose-5-phosphate isomerase activity"/>
    <property type="evidence" value="ECO:0007669"/>
    <property type="project" value="UniProtKB-UniRule"/>
</dbReference>
<evidence type="ECO:0000256" key="3">
    <source>
        <dbReference type="HAMAP-Rule" id="MF_00170"/>
    </source>
</evidence>
<gene>
    <name evidence="3" type="primary">rpiA</name>
    <name evidence="4" type="ORF">SAMN04487992_10872</name>
</gene>
<dbReference type="InterPro" id="IPR004788">
    <property type="entry name" value="Ribose5P_isomerase_type_A"/>
</dbReference>
<comment type="catalytic activity">
    <reaction evidence="1 3">
        <text>aldehydo-D-ribose 5-phosphate = D-ribulose 5-phosphate</text>
        <dbReference type="Rhea" id="RHEA:14657"/>
        <dbReference type="ChEBI" id="CHEBI:58121"/>
        <dbReference type="ChEBI" id="CHEBI:58273"/>
        <dbReference type="EC" id="5.3.1.6"/>
    </reaction>
</comment>
<keyword evidence="2 3" id="KW-0413">Isomerase</keyword>
<dbReference type="Gene3D" id="3.40.50.1360">
    <property type="match status" value="1"/>
</dbReference>
<dbReference type="SUPFAM" id="SSF100950">
    <property type="entry name" value="NagB/RpiA/CoA transferase-like"/>
    <property type="match status" value="1"/>
</dbReference>
<feature type="binding site" evidence="3">
    <location>
        <begin position="84"/>
        <end position="87"/>
    </location>
    <ligand>
        <name>substrate</name>
    </ligand>
</feature>
<feature type="binding site" evidence="3">
    <location>
        <position position="124"/>
    </location>
    <ligand>
        <name>substrate</name>
    </ligand>
</feature>
<dbReference type="GO" id="GO:0006014">
    <property type="term" value="P:D-ribose metabolic process"/>
    <property type="evidence" value="ECO:0007669"/>
    <property type="project" value="TreeGrafter"/>
</dbReference>
<dbReference type="EC" id="5.3.1.6" evidence="3"/>
<dbReference type="eggNOG" id="COG0120">
    <property type="taxonomic scope" value="Bacteria"/>
</dbReference>
<dbReference type="NCBIfam" id="NF001924">
    <property type="entry name" value="PRK00702.1"/>
    <property type="match status" value="1"/>
</dbReference>
<organism evidence="4 5">
    <name type="scientific">Cellulophaga baltica</name>
    <dbReference type="NCBI Taxonomy" id="76594"/>
    <lineage>
        <taxon>Bacteria</taxon>
        <taxon>Pseudomonadati</taxon>
        <taxon>Bacteroidota</taxon>
        <taxon>Flavobacteriia</taxon>
        <taxon>Flavobacteriales</taxon>
        <taxon>Flavobacteriaceae</taxon>
        <taxon>Cellulophaga</taxon>
    </lineage>
</organism>
<reference evidence="5" key="1">
    <citation type="submission" date="2016-10" db="EMBL/GenBank/DDBJ databases">
        <authorList>
            <person name="Varghese N."/>
            <person name="Submissions S."/>
        </authorList>
    </citation>
    <scope>NUCLEOTIDE SEQUENCE [LARGE SCALE GENOMIC DNA]</scope>
    <source>
        <strain evidence="5">DSM 24729</strain>
    </source>
</reference>
<dbReference type="PANTHER" id="PTHR11934:SF0">
    <property type="entry name" value="RIBOSE-5-PHOSPHATE ISOMERASE"/>
    <property type="match status" value="1"/>
</dbReference>
<comment type="subunit">
    <text evidence="3">Homodimer.</text>
</comment>
<dbReference type="CDD" id="cd01398">
    <property type="entry name" value="RPI_A"/>
    <property type="match status" value="1"/>
</dbReference>
<comment type="pathway">
    <text evidence="3">Carbohydrate degradation; pentose phosphate pathway; D-ribose 5-phosphate from D-ribulose 5-phosphate (non-oxidative stage): step 1/1.</text>
</comment>
<comment type="function">
    <text evidence="3">Catalyzes the reversible conversion of ribose-5-phosphate to ribulose 5-phosphate.</text>
</comment>
<proteinExistence type="inferred from homology"/>
<protein>
    <recommendedName>
        <fullName evidence="3">Ribose-5-phosphate isomerase A</fullName>
        <ecNumber evidence="3">5.3.1.6</ecNumber>
    </recommendedName>
    <alternativeName>
        <fullName evidence="3">Phosphoriboisomerase A</fullName>
        <shortName evidence="3">PRI</shortName>
    </alternativeName>
</protein>
<feature type="binding site" evidence="3">
    <location>
        <begin position="28"/>
        <end position="31"/>
    </location>
    <ligand>
        <name>substrate</name>
    </ligand>
</feature>
<evidence type="ECO:0000313" key="5">
    <source>
        <dbReference type="Proteomes" id="UP000182114"/>
    </source>
</evidence>
<dbReference type="PANTHER" id="PTHR11934">
    <property type="entry name" value="RIBOSE-5-PHOSPHATE ISOMERASE"/>
    <property type="match status" value="1"/>
</dbReference>
<dbReference type="Pfam" id="PF06026">
    <property type="entry name" value="Rib_5-P_isom_A"/>
    <property type="match status" value="1"/>
</dbReference>
<dbReference type="SUPFAM" id="SSF75445">
    <property type="entry name" value="D-ribose-5-phosphate isomerase (RpiA), lid domain"/>
    <property type="match status" value="1"/>
</dbReference>
<dbReference type="UniPathway" id="UPA00115">
    <property type="reaction ID" value="UER00412"/>
</dbReference>
<dbReference type="FunFam" id="3.40.50.1360:FF:000001">
    <property type="entry name" value="Ribose-5-phosphate isomerase A"/>
    <property type="match status" value="1"/>
</dbReference>
<dbReference type="AlphaFoldDB" id="A0A1G7IX29"/>
<dbReference type="InterPro" id="IPR020672">
    <property type="entry name" value="Ribose5P_isomerase_typA_subgr"/>
</dbReference>
<comment type="similarity">
    <text evidence="3">Belongs to the ribose 5-phosphate isomerase family.</text>
</comment>
<name>A0A1G7IX29_9FLAO</name>
<dbReference type="Proteomes" id="UP000182114">
    <property type="component" value="Unassembled WGS sequence"/>
</dbReference>
<dbReference type="EMBL" id="FNBD01000008">
    <property type="protein sequence ID" value="SDF17104.1"/>
    <property type="molecule type" value="Genomic_DNA"/>
</dbReference>
<keyword evidence="5" id="KW-1185">Reference proteome</keyword>
<accession>A0A1G7IX29</accession>
<sequence length="229" mass="25228">MNKISEKELAAIAAVKLVKNNMTIGLGTGSTAAYMIRHLGDRIKKEGLTLYGVPTSKATEKMAQENGIAILSLDDVKKIDLTIDGADEFDPYLQLIKGGGGALLREKIIASNSEYNIIITDASKQVNRLGKFKLPIETIPFATQQIAAQLQKRGLEPVLRKQDTVAFTTDENNNILDLNIESYYNLEQLNQELMTTPGIVETGFFLTTTDLVLMGKGSKVFTFEKNKIK</sequence>
<dbReference type="HAMAP" id="MF_00170">
    <property type="entry name" value="Rib_5P_isom_A"/>
    <property type="match status" value="1"/>
</dbReference>
<dbReference type="NCBIfam" id="TIGR00021">
    <property type="entry name" value="rpiA"/>
    <property type="match status" value="1"/>
</dbReference>
<dbReference type="RefSeq" id="WP_074538811.1">
    <property type="nucleotide sequence ID" value="NZ_FNBD01000008.1"/>
</dbReference>
<dbReference type="InterPro" id="IPR037171">
    <property type="entry name" value="NagB/RpiA_transferase-like"/>
</dbReference>